<dbReference type="PANTHER" id="PTHR43166">
    <property type="entry name" value="AMINO ACID IMPORT ATP-BINDING PROTEIN"/>
    <property type="match status" value="1"/>
</dbReference>
<accession>A0A1G9KG03</accession>
<evidence type="ECO:0000256" key="6">
    <source>
        <dbReference type="ARBA" id="ARBA00023136"/>
    </source>
</evidence>
<dbReference type="SMART" id="SM00382">
    <property type="entry name" value="AAA"/>
    <property type="match status" value="1"/>
</dbReference>
<keyword evidence="2" id="KW-1003">Cell membrane</keyword>
<dbReference type="EMBL" id="FNGU01000001">
    <property type="protein sequence ID" value="SDL48303.1"/>
    <property type="molecule type" value="Genomic_DNA"/>
</dbReference>
<dbReference type="STRING" id="392333.SAMN05660860_00745"/>
<dbReference type="InterPro" id="IPR017871">
    <property type="entry name" value="ABC_transporter-like_CS"/>
</dbReference>
<dbReference type="Proteomes" id="UP000182146">
    <property type="component" value="Unassembled WGS sequence"/>
</dbReference>
<evidence type="ECO:0000259" key="7">
    <source>
        <dbReference type="PROSITE" id="PS50893"/>
    </source>
</evidence>
<proteinExistence type="predicted"/>
<keyword evidence="1" id="KW-0813">Transport</keyword>
<keyword evidence="5" id="KW-1278">Translocase</keyword>
<dbReference type="GO" id="GO:0005524">
    <property type="term" value="F:ATP binding"/>
    <property type="evidence" value="ECO:0007669"/>
    <property type="project" value="UniProtKB-KW"/>
</dbReference>
<keyword evidence="3" id="KW-0547">Nucleotide-binding</keyword>
<evidence type="ECO:0000313" key="9">
    <source>
        <dbReference type="Proteomes" id="UP000182146"/>
    </source>
</evidence>
<dbReference type="RefSeq" id="WP_052446110.1">
    <property type="nucleotide sequence ID" value="NZ_FNGU01000001.1"/>
</dbReference>
<dbReference type="InterPro" id="IPR003593">
    <property type="entry name" value="AAA+_ATPase"/>
</dbReference>
<organism evidence="8 9">
    <name type="scientific">Geoalkalibacter ferrihydriticus</name>
    <dbReference type="NCBI Taxonomy" id="392333"/>
    <lineage>
        <taxon>Bacteria</taxon>
        <taxon>Pseudomonadati</taxon>
        <taxon>Thermodesulfobacteriota</taxon>
        <taxon>Desulfuromonadia</taxon>
        <taxon>Desulfuromonadales</taxon>
        <taxon>Geoalkalibacteraceae</taxon>
        <taxon>Geoalkalibacter</taxon>
    </lineage>
</organism>
<evidence type="ECO:0000256" key="2">
    <source>
        <dbReference type="ARBA" id="ARBA00022475"/>
    </source>
</evidence>
<evidence type="ECO:0000256" key="5">
    <source>
        <dbReference type="ARBA" id="ARBA00022967"/>
    </source>
</evidence>
<keyword evidence="6" id="KW-0472">Membrane</keyword>
<name>A0A1G9KG03_9BACT</name>
<dbReference type="PROSITE" id="PS00211">
    <property type="entry name" value="ABC_TRANSPORTER_1"/>
    <property type="match status" value="1"/>
</dbReference>
<evidence type="ECO:0000256" key="1">
    <source>
        <dbReference type="ARBA" id="ARBA00022448"/>
    </source>
</evidence>
<dbReference type="InterPro" id="IPR027417">
    <property type="entry name" value="P-loop_NTPase"/>
</dbReference>
<protein>
    <submittedName>
        <fullName evidence="8">Phosphonate transport system ATP-binding protein</fullName>
    </submittedName>
</protein>
<evidence type="ECO:0000313" key="8">
    <source>
        <dbReference type="EMBL" id="SDL48303.1"/>
    </source>
</evidence>
<dbReference type="PANTHER" id="PTHR43166:SF6">
    <property type="entry name" value="PHOSPHONATES IMPORT ATP-BINDING PROTEIN PHNC"/>
    <property type="match status" value="1"/>
</dbReference>
<dbReference type="SUPFAM" id="SSF52540">
    <property type="entry name" value="P-loop containing nucleoside triphosphate hydrolases"/>
    <property type="match status" value="1"/>
</dbReference>
<reference evidence="8 9" key="1">
    <citation type="submission" date="2016-10" db="EMBL/GenBank/DDBJ databases">
        <authorList>
            <person name="de Groot N.N."/>
        </authorList>
    </citation>
    <scope>NUCLEOTIDE SEQUENCE [LARGE SCALE GENOMIC DNA]</scope>
    <source>
        <strain evidence="8 9">DSM 17813</strain>
    </source>
</reference>
<gene>
    <name evidence="8" type="ORF">SAMN05660860_00745</name>
</gene>
<evidence type="ECO:0000256" key="4">
    <source>
        <dbReference type="ARBA" id="ARBA00022840"/>
    </source>
</evidence>
<sequence length="270" mass="30120">MRELGPRASGGIFTLQNAYKSFGESEVLKDLSFCIEAGERVAVIGPSGAGKTTLFRLLSAVLKPTSGQVTTLGRDTRRLRGRALHRLRRDIGVLYQNDNLIPHLRVVHNVLMGRLGDWSLARALVSLFWPQELHRAKAALQQVELAEKLWCMPGELSGGQQQRVAIARLIVQQPRVMLADEPVSQLDIRLGREIIELLCSIATSLGNTLLVNLHTLELLHGNFERVIALRSGQIFWQGPPSAITRELLQELYGAEYRAMHLDDVPLEQRA</sequence>
<feature type="domain" description="ABC transporter" evidence="7">
    <location>
        <begin position="13"/>
        <end position="256"/>
    </location>
</feature>
<keyword evidence="4 8" id="KW-0067">ATP-binding</keyword>
<dbReference type="Pfam" id="PF00005">
    <property type="entry name" value="ABC_tran"/>
    <property type="match status" value="1"/>
</dbReference>
<dbReference type="InterPro" id="IPR003439">
    <property type="entry name" value="ABC_transporter-like_ATP-bd"/>
</dbReference>
<dbReference type="PROSITE" id="PS50893">
    <property type="entry name" value="ABC_TRANSPORTER_2"/>
    <property type="match status" value="1"/>
</dbReference>
<dbReference type="GO" id="GO:0016887">
    <property type="term" value="F:ATP hydrolysis activity"/>
    <property type="evidence" value="ECO:0007669"/>
    <property type="project" value="InterPro"/>
</dbReference>
<dbReference type="AlphaFoldDB" id="A0A1G9KG03"/>
<dbReference type="Gene3D" id="3.40.50.300">
    <property type="entry name" value="P-loop containing nucleotide triphosphate hydrolases"/>
    <property type="match status" value="1"/>
</dbReference>
<dbReference type="InterPro" id="IPR050086">
    <property type="entry name" value="MetN_ABC_transporter-like"/>
</dbReference>
<evidence type="ECO:0000256" key="3">
    <source>
        <dbReference type="ARBA" id="ARBA00022741"/>
    </source>
</evidence>